<name>A0A7I8X0M3_BURXY</name>
<proteinExistence type="predicted"/>
<gene>
    <name evidence="2" type="ORF">BXYJ_LOCUS14236</name>
</gene>
<protein>
    <submittedName>
        <fullName evidence="2">(pine wood nematode) hypothetical protein</fullName>
    </submittedName>
</protein>
<feature type="region of interest" description="Disordered" evidence="1">
    <location>
        <begin position="1"/>
        <end position="27"/>
    </location>
</feature>
<organism evidence="2 3">
    <name type="scientific">Bursaphelenchus xylophilus</name>
    <name type="common">Pinewood nematode worm</name>
    <name type="synonym">Aphelenchoides xylophilus</name>
    <dbReference type="NCBI Taxonomy" id="6326"/>
    <lineage>
        <taxon>Eukaryota</taxon>
        <taxon>Metazoa</taxon>
        <taxon>Ecdysozoa</taxon>
        <taxon>Nematoda</taxon>
        <taxon>Chromadorea</taxon>
        <taxon>Rhabditida</taxon>
        <taxon>Tylenchina</taxon>
        <taxon>Tylenchomorpha</taxon>
        <taxon>Aphelenchoidea</taxon>
        <taxon>Aphelenchoididae</taxon>
        <taxon>Bursaphelenchus</taxon>
    </lineage>
</organism>
<dbReference type="OrthoDB" id="10605675at2759"/>
<sequence length="194" mass="21312">MPKTTEQDRNHRASEHEFPNWNGHSDSNFIIEKSRDIQKQACDEIEAMFLLTLREIEKNSQEGLQTARSAGFFDNDDTSGGDGSRSLQNTPSDENLKTLGKEKIRHSTLTGTEPAIPNSLEISHREKNAPCPESFKTSPRSHSTSSLLTGRDLSTPVGHVGSTTCRRTTSSSTCCQSPCLCERSPSSPSSSIRS</sequence>
<evidence type="ECO:0000313" key="2">
    <source>
        <dbReference type="EMBL" id="CAD5234145.1"/>
    </source>
</evidence>
<evidence type="ECO:0000313" key="3">
    <source>
        <dbReference type="Proteomes" id="UP000659654"/>
    </source>
</evidence>
<feature type="compositionally biased region" description="Basic and acidic residues" evidence="1">
    <location>
        <begin position="1"/>
        <end position="18"/>
    </location>
</feature>
<feature type="region of interest" description="Disordered" evidence="1">
    <location>
        <begin position="61"/>
        <end position="171"/>
    </location>
</feature>
<evidence type="ECO:0000256" key="1">
    <source>
        <dbReference type="SAM" id="MobiDB-lite"/>
    </source>
</evidence>
<feature type="compositionally biased region" description="Polar residues" evidence="1">
    <location>
        <begin position="135"/>
        <end position="148"/>
    </location>
</feature>
<dbReference type="AlphaFoldDB" id="A0A7I8X0M3"/>
<comment type="caution">
    <text evidence="2">The sequence shown here is derived from an EMBL/GenBank/DDBJ whole genome shotgun (WGS) entry which is preliminary data.</text>
</comment>
<dbReference type="EMBL" id="CAJFDI010000006">
    <property type="protein sequence ID" value="CAD5234145.1"/>
    <property type="molecule type" value="Genomic_DNA"/>
</dbReference>
<dbReference type="Proteomes" id="UP000659654">
    <property type="component" value="Unassembled WGS sequence"/>
</dbReference>
<accession>A0A7I8X0M3</accession>
<keyword evidence="3" id="KW-1185">Reference proteome</keyword>
<feature type="compositionally biased region" description="Low complexity" evidence="1">
    <location>
        <begin position="162"/>
        <end position="171"/>
    </location>
</feature>
<dbReference type="Proteomes" id="UP000582659">
    <property type="component" value="Unassembled WGS sequence"/>
</dbReference>
<reference evidence="2" key="1">
    <citation type="submission" date="2020-09" db="EMBL/GenBank/DDBJ databases">
        <authorList>
            <person name="Kikuchi T."/>
        </authorList>
    </citation>
    <scope>NUCLEOTIDE SEQUENCE</scope>
    <source>
        <strain evidence="2">Ka4C1</strain>
    </source>
</reference>
<dbReference type="SMR" id="A0A7I8X0M3"/>
<dbReference type="EMBL" id="CAJFCV020000006">
    <property type="protein sequence ID" value="CAG9129726.1"/>
    <property type="molecule type" value="Genomic_DNA"/>
</dbReference>